<name>A0ABZ2HUR1_9HYPH</name>
<dbReference type="Proteomes" id="UP001369958">
    <property type="component" value="Chromosome"/>
</dbReference>
<sequence>MTKTPAPAGEEKPRSIVVPLEFPIEVTIEGEGSPRSYNQLTIRRMKARDSYIAEDEGSKVKAGYRMFAALAGVPLAVIEELDTVDVAAVGEAVATMMGKRLTDLMGEMDKPRAVTGATS</sequence>
<protein>
    <submittedName>
        <fullName evidence="1">Phage tail assembly protein</fullName>
    </submittedName>
</protein>
<dbReference type="RefSeq" id="WP_338606851.1">
    <property type="nucleotide sequence ID" value="NZ_CP146275.1"/>
</dbReference>
<dbReference type="InterPro" id="IPR019289">
    <property type="entry name" value="Phage_tail_E/E"/>
</dbReference>
<dbReference type="Pfam" id="PF10109">
    <property type="entry name" value="Phage_TAC_7"/>
    <property type="match status" value="1"/>
</dbReference>
<proteinExistence type="predicted"/>
<dbReference type="EMBL" id="CP146275">
    <property type="protein sequence ID" value="WWT31381.1"/>
    <property type="molecule type" value="Genomic_DNA"/>
</dbReference>
<organism evidence="1 2">
    <name type="scientific">Pelagibacterium nitratireducens</name>
    <dbReference type="NCBI Taxonomy" id="1046114"/>
    <lineage>
        <taxon>Bacteria</taxon>
        <taxon>Pseudomonadati</taxon>
        <taxon>Pseudomonadota</taxon>
        <taxon>Alphaproteobacteria</taxon>
        <taxon>Hyphomicrobiales</taxon>
        <taxon>Devosiaceae</taxon>
        <taxon>Pelagibacterium</taxon>
    </lineage>
</organism>
<evidence type="ECO:0000313" key="1">
    <source>
        <dbReference type="EMBL" id="WWT31381.1"/>
    </source>
</evidence>
<reference evidence="1 2" key="1">
    <citation type="submission" date="2024-02" db="EMBL/GenBank/DDBJ databases">
        <title>Complete genome sequence of Pelagibacterium nitratireducens ZH15.</title>
        <authorList>
            <person name="Zhao L.H."/>
        </authorList>
    </citation>
    <scope>NUCLEOTIDE SEQUENCE [LARGE SCALE GENOMIC DNA]</scope>
    <source>
        <strain evidence="1 2">ZH15</strain>
    </source>
</reference>
<gene>
    <name evidence="1" type="ORF">V6617_10070</name>
</gene>
<accession>A0ABZ2HUR1</accession>
<evidence type="ECO:0000313" key="2">
    <source>
        <dbReference type="Proteomes" id="UP001369958"/>
    </source>
</evidence>
<keyword evidence="2" id="KW-1185">Reference proteome</keyword>